<gene>
    <name evidence="1" type="ORF">GLP40_11885</name>
</gene>
<dbReference type="EMBL" id="WMBB01000005">
    <property type="protein sequence ID" value="MTE13471.1"/>
    <property type="molecule type" value="Genomic_DNA"/>
</dbReference>
<organism evidence="1 2">
    <name type="scientific">Nocardia aurantiaca</name>
    <dbReference type="NCBI Taxonomy" id="2675850"/>
    <lineage>
        <taxon>Bacteria</taxon>
        <taxon>Bacillati</taxon>
        <taxon>Actinomycetota</taxon>
        <taxon>Actinomycetes</taxon>
        <taxon>Mycobacteriales</taxon>
        <taxon>Nocardiaceae</taxon>
        <taxon>Nocardia</taxon>
    </lineage>
</organism>
<dbReference type="Proteomes" id="UP000432464">
    <property type="component" value="Unassembled WGS sequence"/>
</dbReference>
<comment type="caution">
    <text evidence="1">The sequence shown here is derived from an EMBL/GenBank/DDBJ whole genome shotgun (WGS) entry which is preliminary data.</text>
</comment>
<evidence type="ECO:0000313" key="2">
    <source>
        <dbReference type="Proteomes" id="UP000432464"/>
    </source>
</evidence>
<dbReference type="AlphaFoldDB" id="A0A6I3KVN9"/>
<sequence>MTEQSSGSITAVRGATEAVNLMVITPWTVAHLDTLRRDIDRGRLTNEQAALAFAKPQTRRILRSLPTAMCSKGPGTLPPFFAAVSGLRRGLPHMALAHLNLALPQTDPAHGLLGDMARVTGIPLALGMSQVIDGIARRPGAHAPDAVIDPARFFADLDRVLERDTSAPLYLIEQEPMPSLRSAFSRA</sequence>
<evidence type="ECO:0000313" key="1">
    <source>
        <dbReference type="EMBL" id="MTE13471.1"/>
    </source>
</evidence>
<name>A0A6I3KVN9_9NOCA</name>
<reference evidence="1 2" key="1">
    <citation type="submission" date="2019-11" db="EMBL/GenBank/DDBJ databases">
        <title>Nocardia sp. nov. CT2-14 isolated from soil.</title>
        <authorList>
            <person name="Kanchanasin P."/>
            <person name="Tanasupawat S."/>
            <person name="Yuki M."/>
            <person name="Kudo T."/>
        </authorList>
    </citation>
    <scope>NUCLEOTIDE SEQUENCE [LARGE SCALE GENOMIC DNA]</scope>
    <source>
        <strain evidence="1 2">CT2-14</strain>
    </source>
</reference>
<protein>
    <submittedName>
        <fullName evidence="1">Uncharacterized protein</fullName>
    </submittedName>
</protein>
<keyword evidence="2" id="KW-1185">Reference proteome</keyword>
<accession>A0A6I3KVN9</accession>
<proteinExistence type="predicted"/>